<sequence>MNQPVLFFSSMSASPRAPDRTPDTKHIQQRRQTTAQICSLAKSKRSTSKMDEDLAKCPRQRPYPDSRKGELDWTWARSWLDLKRPTSTLEPIPAGFRLIDVQSKSVVRAPPFSTHLKYACLSYVWGQTTSYQATRESIHLLEREGSLAHKDVPATIRDAMTACRRLGIGYLWVDRLCIIQDDDDPDGEKQAQIDNMGRIYSHAFVGLAATEGEDANSGLRGVSKSLIRTQHFWRSFDMKDSAIGVSKWAKRGWTYQEAILSRQLMMFTASDVFFEREKDPLHRVPSSFHWFHGPAITYRQAVSNYTQRALSNLNDVLNAFHGVCDYLFDEDHRFGIPLNSFHNAVSWLPVHDEHERRPSQGQHIFPTWSWISVKGQISIDSSEDLGKWGTDTLPVSSWVFVDRINTSGKASMSFPRPPDPGQWHTVVSVAGWACRSGCMPTVPPTLLPYEPGSGTEARYIESKWRSPKEFWEGCQAFDESGSPAYLAEIPEEQKRLAASPGRVLVFSQAAVLPIEAWEDSETVFHPCLNDARKSPTLQTRFGRTLDDSPTLQALEHGEPLEGGNRCGVYIGGEKAGMVSFDDQSHGREKLKSTKEVQFVSIWASRRWKRGLFSQFGKQNPDVEILQCLVLELDKWNREEHDVDYFCVMAIETLDSGVSRPIGLGFVDFSMWLEMRPKKASFVLE</sequence>
<feature type="domain" description="Heterokaryon incompatibility" evidence="2">
    <location>
        <begin position="118"/>
        <end position="257"/>
    </location>
</feature>
<dbReference type="PANTHER" id="PTHR33112:SF1">
    <property type="entry name" value="HETEROKARYON INCOMPATIBILITY DOMAIN-CONTAINING PROTEIN"/>
    <property type="match status" value="1"/>
</dbReference>
<dbReference type="Proteomes" id="UP001360953">
    <property type="component" value="Unassembled WGS sequence"/>
</dbReference>
<dbReference type="PANTHER" id="PTHR33112">
    <property type="entry name" value="DOMAIN PROTEIN, PUTATIVE-RELATED"/>
    <property type="match status" value="1"/>
</dbReference>
<dbReference type="EMBL" id="JBBPEH010000009">
    <property type="protein sequence ID" value="KAK7534194.1"/>
    <property type="molecule type" value="Genomic_DNA"/>
</dbReference>
<keyword evidence="4" id="KW-1185">Reference proteome</keyword>
<organism evidence="3 4">
    <name type="scientific">Phyllosticta citribraziliensis</name>
    <dbReference type="NCBI Taxonomy" id="989973"/>
    <lineage>
        <taxon>Eukaryota</taxon>
        <taxon>Fungi</taxon>
        <taxon>Dikarya</taxon>
        <taxon>Ascomycota</taxon>
        <taxon>Pezizomycotina</taxon>
        <taxon>Dothideomycetes</taxon>
        <taxon>Dothideomycetes incertae sedis</taxon>
        <taxon>Botryosphaeriales</taxon>
        <taxon>Phyllostictaceae</taxon>
        <taxon>Phyllosticta</taxon>
    </lineage>
</organism>
<reference evidence="3 4" key="1">
    <citation type="submission" date="2024-04" db="EMBL/GenBank/DDBJ databases">
        <title>Phyllosticta paracitricarpa is synonymous to the EU quarantine fungus P. citricarpa based on phylogenomic analyses.</title>
        <authorList>
            <consortium name="Lawrence Berkeley National Laboratory"/>
            <person name="Van ingen-buijs V.A."/>
            <person name="Van westerhoven A.C."/>
            <person name="Haridas S."/>
            <person name="Skiadas P."/>
            <person name="Martin F."/>
            <person name="Groenewald J.Z."/>
            <person name="Crous P.W."/>
            <person name="Seidl M.F."/>
        </authorList>
    </citation>
    <scope>NUCLEOTIDE SEQUENCE [LARGE SCALE GENOMIC DNA]</scope>
    <source>
        <strain evidence="3 4">CPC 17464</strain>
    </source>
</reference>
<feature type="compositionally biased region" description="Polar residues" evidence="1">
    <location>
        <begin position="1"/>
        <end position="13"/>
    </location>
</feature>
<evidence type="ECO:0000256" key="1">
    <source>
        <dbReference type="SAM" id="MobiDB-lite"/>
    </source>
</evidence>
<dbReference type="InterPro" id="IPR010730">
    <property type="entry name" value="HET"/>
</dbReference>
<evidence type="ECO:0000259" key="2">
    <source>
        <dbReference type="Pfam" id="PF06985"/>
    </source>
</evidence>
<name>A0ABR1LG51_9PEZI</name>
<evidence type="ECO:0000313" key="3">
    <source>
        <dbReference type="EMBL" id="KAK7534194.1"/>
    </source>
</evidence>
<gene>
    <name evidence="3" type="ORF">J3D65DRAFT_632706</name>
</gene>
<proteinExistence type="predicted"/>
<dbReference type="GeneID" id="92033954"/>
<accession>A0ABR1LG51</accession>
<comment type="caution">
    <text evidence="3">The sequence shown here is derived from an EMBL/GenBank/DDBJ whole genome shotgun (WGS) entry which is preliminary data.</text>
</comment>
<protein>
    <submittedName>
        <fullName evidence="3">Heterokaryon incompatibility protein-domain-containing protein</fullName>
    </submittedName>
</protein>
<feature type="region of interest" description="Disordered" evidence="1">
    <location>
        <begin position="1"/>
        <end position="53"/>
    </location>
</feature>
<dbReference type="Pfam" id="PF06985">
    <property type="entry name" value="HET"/>
    <property type="match status" value="1"/>
</dbReference>
<dbReference type="RefSeq" id="XP_066653233.1">
    <property type="nucleotide sequence ID" value="XM_066801048.1"/>
</dbReference>
<feature type="compositionally biased region" description="Basic and acidic residues" evidence="1">
    <location>
        <begin position="17"/>
        <end position="26"/>
    </location>
</feature>
<evidence type="ECO:0000313" key="4">
    <source>
        <dbReference type="Proteomes" id="UP001360953"/>
    </source>
</evidence>